<comment type="caution">
    <text evidence="2">The sequence shown here is derived from an EMBL/GenBank/DDBJ whole genome shotgun (WGS) entry which is preliminary data.</text>
</comment>
<gene>
    <name evidence="2" type="ORF">KDL28_34375</name>
</gene>
<sequence>MDWVSAGLALVCLAVVALHLARLAVHATAFGDIPGGPVGEVSHATMALGMAAMFSPLGDPLPAPVWTVAFVLCGAWFAAVALRTRSFDGDAGHHVVGSAAMLFMLLSGHDHTAVDATADAAHAGHHGAAGGGVGAVSLVAILLAGYFAWHALRCSDRLRVGGHDAPSADAASPGTAAVAQRTGVLRSTGTAALAHVVMAVAMTVMLLTMV</sequence>
<evidence type="ECO:0000256" key="1">
    <source>
        <dbReference type="SAM" id="Phobius"/>
    </source>
</evidence>
<dbReference type="RefSeq" id="WP_252445491.1">
    <property type="nucleotide sequence ID" value="NZ_JAGSOV010000078.1"/>
</dbReference>
<organism evidence="2 3">
    <name type="scientific">Pseudonocardia humida</name>
    <dbReference type="NCBI Taxonomy" id="2800819"/>
    <lineage>
        <taxon>Bacteria</taxon>
        <taxon>Bacillati</taxon>
        <taxon>Actinomycetota</taxon>
        <taxon>Actinomycetes</taxon>
        <taxon>Pseudonocardiales</taxon>
        <taxon>Pseudonocardiaceae</taxon>
        <taxon>Pseudonocardia</taxon>
    </lineage>
</organism>
<keyword evidence="1" id="KW-0812">Transmembrane</keyword>
<protein>
    <submittedName>
        <fullName evidence="2">DUF5134 domain-containing protein</fullName>
    </submittedName>
</protein>
<dbReference type="EMBL" id="JAGSOV010000078">
    <property type="protein sequence ID" value="MCO1660159.1"/>
    <property type="molecule type" value="Genomic_DNA"/>
</dbReference>
<accession>A0ABT1AAW1</accession>
<dbReference type="Pfam" id="PF17197">
    <property type="entry name" value="DUF5134"/>
    <property type="match status" value="1"/>
</dbReference>
<evidence type="ECO:0000313" key="2">
    <source>
        <dbReference type="EMBL" id="MCO1660159.1"/>
    </source>
</evidence>
<feature type="transmembrane region" description="Helical" evidence="1">
    <location>
        <begin position="63"/>
        <end position="82"/>
    </location>
</feature>
<name>A0ABT1AAW1_9PSEU</name>
<feature type="transmembrane region" description="Helical" evidence="1">
    <location>
        <begin position="190"/>
        <end position="209"/>
    </location>
</feature>
<keyword evidence="1" id="KW-1133">Transmembrane helix</keyword>
<reference evidence="2" key="1">
    <citation type="submission" date="2021-04" db="EMBL/GenBank/DDBJ databases">
        <title>Pseudonocardia sp. nov., isolated from sandy soil of mangrove forest.</title>
        <authorList>
            <person name="Zan Z."/>
            <person name="Huang R."/>
            <person name="Liu W."/>
        </authorList>
    </citation>
    <scope>NUCLEOTIDE SEQUENCE</scope>
    <source>
        <strain evidence="2">S2-4</strain>
    </source>
</reference>
<dbReference type="InterPro" id="IPR033458">
    <property type="entry name" value="DUF5134"/>
</dbReference>
<evidence type="ECO:0000313" key="3">
    <source>
        <dbReference type="Proteomes" id="UP001165283"/>
    </source>
</evidence>
<keyword evidence="1" id="KW-0472">Membrane</keyword>
<proteinExistence type="predicted"/>
<keyword evidence="3" id="KW-1185">Reference proteome</keyword>
<dbReference type="Proteomes" id="UP001165283">
    <property type="component" value="Unassembled WGS sequence"/>
</dbReference>
<feature type="transmembrane region" description="Helical" evidence="1">
    <location>
        <begin position="128"/>
        <end position="149"/>
    </location>
</feature>
<feature type="transmembrane region" description="Helical" evidence="1">
    <location>
        <begin position="91"/>
        <end position="108"/>
    </location>
</feature>